<keyword evidence="3" id="KW-1185">Reference proteome</keyword>
<dbReference type="OrthoDB" id="123181at2759"/>
<evidence type="ECO:0000313" key="3">
    <source>
        <dbReference type="Proteomes" id="UP000294530"/>
    </source>
</evidence>
<dbReference type="InterPro" id="IPR027417">
    <property type="entry name" value="P-loop_NTPase"/>
</dbReference>
<dbReference type="Gene3D" id="3.40.50.300">
    <property type="entry name" value="P-loop containing nucleotide triphosphate hydrolases"/>
    <property type="match status" value="1"/>
</dbReference>
<dbReference type="RefSeq" id="XP_067815015.1">
    <property type="nucleotide sequence ID" value="XM_067965683.1"/>
</dbReference>
<organism evidence="2 3">
    <name type="scientific">Bremia lactucae</name>
    <name type="common">Lettuce downy mildew</name>
    <dbReference type="NCBI Taxonomy" id="4779"/>
    <lineage>
        <taxon>Eukaryota</taxon>
        <taxon>Sar</taxon>
        <taxon>Stramenopiles</taxon>
        <taxon>Oomycota</taxon>
        <taxon>Peronosporomycetes</taxon>
        <taxon>Peronosporales</taxon>
        <taxon>Peronosporaceae</taxon>
        <taxon>Bremia</taxon>
    </lineage>
</organism>
<name>A0A976FF22_BRELC</name>
<dbReference type="Proteomes" id="UP000294530">
    <property type="component" value="Unassembled WGS sequence"/>
</dbReference>
<dbReference type="EMBL" id="SHOA02000002">
    <property type="protein sequence ID" value="TDH65516.1"/>
    <property type="molecule type" value="Genomic_DNA"/>
</dbReference>
<proteinExistence type="predicted"/>
<evidence type="ECO:0008006" key="4">
    <source>
        <dbReference type="Google" id="ProtNLM"/>
    </source>
</evidence>
<reference evidence="2 3" key="1">
    <citation type="journal article" date="2021" name="Genome Biol.">
        <title>AFLAP: assembly-free linkage analysis pipeline using k-mers from genome sequencing data.</title>
        <authorList>
            <person name="Fletcher K."/>
            <person name="Zhang L."/>
            <person name="Gil J."/>
            <person name="Han R."/>
            <person name="Cavanaugh K."/>
            <person name="Michelmore R."/>
        </authorList>
    </citation>
    <scope>NUCLEOTIDE SEQUENCE [LARGE SCALE GENOMIC DNA]</scope>
    <source>
        <strain evidence="2 3">SF5</strain>
    </source>
</reference>
<dbReference type="SUPFAM" id="SSF52540">
    <property type="entry name" value="P-loop containing nucleoside triphosphate hydrolases"/>
    <property type="match status" value="1"/>
</dbReference>
<dbReference type="KEGG" id="blac:94351354"/>
<evidence type="ECO:0000313" key="2">
    <source>
        <dbReference type="EMBL" id="TDH65516.1"/>
    </source>
</evidence>
<gene>
    <name evidence="2" type="ORF">CCR75_007625</name>
</gene>
<protein>
    <recommendedName>
        <fullName evidence="4">ABC transporter family G domain-containing protein</fullName>
    </recommendedName>
</protein>
<accession>A0A976FF22</accession>
<comment type="caution">
    <text evidence="2">The sequence shown here is derived from an EMBL/GenBank/DDBJ whole genome shotgun (WGS) entry which is preliminary data.</text>
</comment>
<evidence type="ECO:0000256" key="1">
    <source>
        <dbReference type="ARBA" id="ARBA00022448"/>
    </source>
</evidence>
<dbReference type="AlphaFoldDB" id="A0A976FF22"/>
<sequence>MNLIHETLDLLELTAMSGLVGSLSVGEKKRVTIGVEVVANPSILFFDDVGSASILMHGVNPIVRTGRTVLCTIHQPSISIFQLFVGLLLLQRGIYTAYFGDLGDVSVKMLEYSSPGTMKILSAIKFGTSANQS</sequence>
<keyword evidence="1" id="KW-0813">Transport</keyword>
<dbReference type="GeneID" id="94351354"/>
<dbReference type="PANTHER" id="PTHR19241">
    <property type="entry name" value="ATP-BINDING CASSETTE TRANSPORTER"/>
    <property type="match status" value="1"/>
</dbReference>